<accession>A0ABQ6I894</accession>
<keyword evidence="2" id="KW-1185">Reference proteome</keyword>
<reference evidence="2" key="1">
    <citation type="journal article" date="2019" name="Int. J. Syst. Evol. Microbiol.">
        <title>The Global Catalogue of Microorganisms (GCM) 10K type strain sequencing project: providing services to taxonomists for standard genome sequencing and annotation.</title>
        <authorList>
            <consortium name="The Broad Institute Genomics Platform"/>
            <consortium name="The Broad Institute Genome Sequencing Center for Infectious Disease"/>
            <person name="Wu L."/>
            <person name="Ma J."/>
        </authorList>
    </citation>
    <scope>NUCLEOTIDE SEQUENCE [LARGE SCALE GENOMIC DNA]</scope>
    <source>
        <strain evidence="2">NBRC 112299</strain>
    </source>
</reference>
<proteinExistence type="predicted"/>
<comment type="caution">
    <text evidence="1">The sequence shown here is derived from an EMBL/GenBank/DDBJ whole genome shotgun (WGS) entry which is preliminary data.</text>
</comment>
<organism evidence="1 2">
    <name type="scientific">Demequina litorisediminis</name>
    <dbReference type="NCBI Taxonomy" id="1849022"/>
    <lineage>
        <taxon>Bacteria</taxon>
        <taxon>Bacillati</taxon>
        <taxon>Actinomycetota</taxon>
        <taxon>Actinomycetes</taxon>
        <taxon>Micrococcales</taxon>
        <taxon>Demequinaceae</taxon>
        <taxon>Demequina</taxon>
    </lineage>
</organism>
<protein>
    <submittedName>
        <fullName evidence="1">Uncharacterized protein</fullName>
    </submittedName>
</protein>
<gene>
    <name evidence="1" type="ORF">GCM10025876_01300</name>
</gene>
<evidence type="ECO:0000313" key="2">
    <source>
        <dbReference type="Proteomes" id="UP001157125"/>
    </source>
</evidence>
<sequence>MSLGEFGGVKSTADALLDLSRAHGGGLVAGFIGGAAWAYGGDRSAKVVGQCELEEALPTPR</sequence>
<dbReference type="EMBL" id="BSUN01000001">
    <property type="protein sequence ID" value="GMA33926.1"/>
    <property type="molecule type" value="Genomic_DNA"/>
</dbReference>
<evidence type="ECO:0000313" key="1">
    <source>
        <dbReference type="EMBL" id="GMA33926.1"/>
    </source>
</evidence>
<name>A0ABQ6I894_9MICO</name>
<dbReference type="Proteomes" id="UP001157125">
    <property type="component" value="Unassembled WGS sequence"/>
</dbReference>